<gene>
    <name evidence="1" type="ordered locus">BCA_3193</name>
</gene>
<dbReference type="AlphaFoldDB" id="A0A158RHP8"/>
<dbReference type="EMBL" id="CP001407">
    <property type="protein sequence ID" value="ACO26516.1"/>
    <property type="molecule type" value="Genomic_DNA"/>
</dbReference>
<organism evidence="1 2">
    <name type="scientific">Bacillus cereus (strain 03BB102)</name>
    <dbReference type="NCBI Taxonomy" id="572264"/>
    <lineage>
        <taxon>Bacteria</taxon>
        <taxon>Bacillati</taxon>
        <taxon>Bacillota</taxon>
        <taxon>Bacilli</taxon>
        <taxon>Bacillales</taxon>
        <taxon>Bacillaceae</taxon>
        <taxon>Bacillus</taxon>
        <taxon>Bacillus cereus group</taxon>
    </lineage>
</organism>
<dbReference type="Proteomes" id="UP000002210">
    <property type="component" value="Chromosome"/>
</dbReference>
<evidence type="ECO:0000313" key="1">
    <source>
        <dbReference type="EMBL" id="ACO26516.1"/>
    </source>
</evidence>
<accession>A0A158RHP8</accession>
<proteinExistence type="predicted"/>
<protein>
    <submittedName>
        <fullName evidence="1">Uncharacterized protein</fullName>
    </submittedName>
</protein>
<dbReference type="KEGG" id="bcx:BCA_3193"/>
<dbReference type="RefSeq" id="WP_000288255.1">
    <property type="nucleotide sequence ID" value="NC_012472.1"/>
</dbReference>
<evidence type="ECO:0000313" key="2">
    <source>
        <dbReference type="Proteomes" id="UP000002210"/>
    </source>
</evidence>
<dbReference type="PATRIC" id="fig|572264.18.peg.3151"/>
<reference evidence="1 2" key="1">
    <citation type="submission" date="2009-02" db="EMBL/GenBank/DDBJ databases">
        <title>Genome sequence of Bacillus cereus 03BB102.</title>
        <authorList>
            <person name="Dodson R.J."/>
            <person name="Jackson P."/>
            <person name="Munk A.C."/>
            <person name="Brettin T."/>
            <person name="Bruce D."/>
            <person name="Detter C."/>
            <person name="Tapia R."/>
            <person name="Han C."/>
            <person name="Sutton G."/>
            <person name="Sims D."/>
        </authorList>
    </citation>
    <scope>NUCLEOTIDE SEQUENCE [LARGE SCALE GENOMIC DNA]</scope>
    <source>
        <strain evidence="1 2">03BB102</strain>
    </source>
</reference>
<sequence length="64" mass="7748">MYTKPLEFQVTHKYTTTKTNQLNLYYQNILYINSFVSYMCEDNKILFPKQKKAKVFNLLQLSFL</sequence>
<name>A0A158RHP8_BACC3</name>